<sequence length="311" mass="37353">MDLYIVGNGFDLGHGLRTRYWNFRCYLEEHRGDFLRDFEEKYYFWGEELQTCLWNNLEFNLANIDEIVLTEQMFQSTDLGLESGDIGIEETLNYYFEDEFKYIEELTIYLKEWIEVVNQVLDVVNRRTSLINESHQDIFINFNYTTTLEDIYNISRRNVLHIHGVVDSDNELVLGHSNSSRIDYFNKKYIDYQNRLDEQMAPIYNVLTDYCSKTYKNVNDYIYKLSSLNFDAVERVIIIGHSLGDVDLPYFKEVKERVNENTEWHVYYYSENDIENFRDKLTQLGIIEQYIKFIHCDTFYDLPLVEQTIEN</sequence>
<gene>
    <name evidence="1" type="ORF">COJ61_27950</name>
</gene>
<evidence type="ECO:0008006" key="3">
    <source>
        <dbReference type="Google" id="ProtNLM"/>
    </source>
</evidence>
<proteinExistence type="predicted"/>
<protein>
    <recommendedName>
        <fullName evidence="3">Abortive infection AbiH-like protein</fullName>
    </recommendedName>
</protein>
<dbReference type="EMBL" id="NUYG01000074">
    <property type="protein sequence ID" value="PFM85264.1"/>
    <property type="molecule type" value="Genomic_DNA"/>
</dbReference>
<evidence type="ECO:0000313" key="2">
    <source>
        <dbReference type="Proteomes" id="UP000223839"/>
    </source>
</evidence>
<name>A0AB36TMS9_BACTU</name>
<reference evidence="1 2" key="1">
    <citation type="submission" date="2017-09" db="EMBL/GenBank/DDBJ databases">
        <title>Large-scale bioinformatics analysis of Bacillus genomes uncovers conserved roles of natural products in bacterial physiology.</title>
        <authorList>
            <consortium name="Agbiome Team Llc"/>
            <person name="Bleich R.M."/>
            <person name="Grubbs K.J."/>
            <person name="Santa Maria K.C."/>
            <person name="Allen S.E."/>
            <person name="Farag S."/>
            <person name="Shank E.A."/>
            <person name="Bowers A."/>
        </authorList>
    </citation>
    <scope>NUCLEOTIDE SEQUENCE [LARGE SCALE GENOMIC DNA]</scope>
    <source>
        <strain evidence="1 2">AFS077661</strain>
    </source>
</reference>
<dbReference type="AlphaFoldDB" id="A0AB36TMS9"/>
<dbReference type="Proteomes" id="UP000223839">
    <property type="component" value="Unassembled WGS sequence"/>
</dbReference>
<dbReference type="Pfam" id="PF14253">
    <property type="entry name" value="AbiH"/>
    <property type="match status" value="1"/>
</dbReference>
<evidence type="ECO:0000313" key="1">
    <source>
        <dbReference type="EMBL" id="PFM85264.1"/>
    </source>
</evidence>
<dbReference type="InterPro" id="IPR025935">
    <property type="entry name" value="AbiH"/>
</dbReference>
<dbReference type="RefSeq" id="WP_097920876.1">
    <property type="nucleotide sequence ID" value="NZ_NUYG01000074.1"/>
</dbReference>
<comment type="caution">
    <text evidence="1">The sequence shown here is derived from an EMBL/GenBank/DDBJ whole genome shotgun (WGS) entry which is preliminary data.</text>
</comment>
<accession>A0AB36TMS9</accession>
<organism evidence="1 2">
    <name type="scientific">Bacillus thuringiensis</name>
    <dbReference type="NCBI Taxonomy" id="1428"/>
    <lineage>
        <taxon>Bacteria</taxon>
        <taxon>Bacillati</taxon>
        <taxon>Bacillota</taxon>
        <taxon>Bacilli</taxon>
        <taxon>Bacillales</taxon>
        <taxon>Bacillaceae</taxon>
        <taxon>Bacillus</taxon>
        <taxon>Bacillus cereus group</taxon>
    </lineage>
</organism>